<dbReference type="SUPFAM" id="SSF57667">
    <property type="entry name" value="beta-beta-alpha zinc fingers"/>
    <property type="match status" value="1"/>
</dbReference>
<dbReference type="GO" id="GO:0020037">
    <property type="term" value="F:heme binding"/>
    <property type="evidence" value="ECO:0007669"/>
    <property type="project" value="InterPro"/>
</dbReference>
<dbReference type="GO" id="GO:0005506">
    <property type="term" value="F:iron ion binding"/>
    <property type="evidence" value="ECO:0007669"/>
    <property type="project" value="InterPro"/>
</dbReference>
<dbReference type="SMART" id="SM01328">
    <property type="entry name" value="zf-3CxxC"/>
    <property type="match status" value="1"/>
</dbReference>
<comment type="cofactor">
    <cofactor evidence="1 10">
        <name>heme</name>
        <dbReference type="ChEBI" id="CHEBI:30413"/>
    </cofactor>
</comment>
<dbReference type="InterPro" id="IPR017972">
    <property type="entry name" value="Cyt_P450_CS"/>
</dbReference>
<evidence type="ECO:0000256" key="1">
    <source>
        <dbReference type="ARBA" id="ARBA00001971"/>
    </source>
</evidence>
<protein>
    <recommendedName>
        <fullName evidence="13">C2H2-type domain-containing protein</fullName>
    </recommendedName>
</protein>
<keyword evidence="5 11" id="KW-0863">Zinc-finger</keyword>
<keyword evidence="7" id="KW-0560">Oxidoreductase</keyword>
<dbReference type="InterPro" id="IPR001128">
    <property type="entry name" value="Cyt_P450"/>
</dbReference>
<dbReference type="PANTHER" id="PTHR46300:SF1">
    <property type="entry name" value="P450, PUTATIVE (EUROFUNG)-RELATED"/>
    <property type="match status" value="1"/>
</dbReference>
<dbReference type="Pfam" id="PF13912">
    <property type="entry name" value="zf-C2H2_6"/>
    <property type="match status" value="2"/>
</dbReference>
<keyword evidence="9" id="KW-0503">Monooxygenase</keyword>
<keyword evidence="8 10" id="KW-0408">Iron</keyword>
<keyword evidence="15" id="KW-1185">Reference proteome</keyword>
<dbReference type="InterPro" id="IPR036396">
    <property type="entry name" value="Cyt_P450_sf"/>
</dbReference>
<evidence type="ECO:0000256" key="3">
    <source>
        <dbReference type="ARBA" id="ARBA00022617"/>
    </source>
</evidence>
<feature type="compositionally biased region" description="Polar residues" evidence="12">
    <location>
        <begin position="63"/>
        <end position="75"/>
    </location>
</feature>
<evidence type="ECO:0000256" key="5">
    <source>
        <dbReference type="ARBA" id="ARBA00022771"/>
    </source>
</evidence>
<dbReference type="EMBL" id="JAAABM010000005">
    <property type="protein sequence ID" value="KAF7677289.1"/>
    <property type="molecule type" value="Genomic_DNA"/>
</dbReference>
<evidence type="ECO:0000256" key="7">
    <source>
        <dbReference type="ARBA" id="ARBA00023002"/>
    </source>
</evidence>
<accession>A0A8H7EIR9</accession>
<organism evidence="14 15">
    <name type="scientific">Alternaria burnsii</name>
    <dbReference type="NCBI Taxonomy" id="1187904"/>
    <lineage>
        <taxon>Eukaryota</taxon>
        <taxon>Fungi</taxon>
        <taxon>Dikarya</taxon>
        <taxon>Ascomycota</taxon>
        <taxon>Pezizomycotina</taxon>
        <taxon>Dothideomycetes</taxon>
        <taxon>Pleosporomycetidae</taxon>
        <taxon>Pleosporales</taxon>
        <taxon>Pleosporineae</taxon>
        <taxon>Pleosporaceae</taxon>
        <taxon>Alternaria</taxon>
        <taxon>Alternaria sect. Alternaria</taxon>
    </lineage>
</organism>
<dbReference type="GO" id="GO:0008270">
    <property type="term" value="F:zinc ion binding"/>
    <property type="evidence" value="ECO:0007669"/>
    <property type="project" value="UniProtKB-KW"/>
</dbReference>
<keyword evidence="6" id="KW-0862">Zinc</keyword>
<keyword evidence="3 10" id="KW-0349">Heme</keyword>
<evidence type="ECO:0000313" key="14">
    <source>
        <dbReference type="EMBL" id="KAF7677289.1"/>
    </source>
</evidence>
<dbReference type="Pfam" id="PF13695">
    <property type="entry name" value="Zn_ribbon_3CxxC"/>
    <property type="match status" value="1"/>
</dbReference>
<feature type="domain" description="C2H2-type" evidence="13">
    <location>
        <begin position="30"/>
        <end position="60"/>
    </location>
</feature>
<dbReference type="InterPro" id="IPR036236">
    <property type="entry name" value="Znf_C2H2_sf"/>
</dbReference>
<evidence type="ECO:0000256" key="4">
    <source>
        <dbReference type="ARBA" id="ARBA00022723"/>
    </source>
</evidence>
<dbReference type="AlphaFoldDB" id="A0A8H7EIR9"/>
<dbReference type="RefSeq" id="XP_038787467.1">
    <property type="nucleotide sequence ID" value="XM_038929195.1"/>
</dbReference>
<dbReference type="PRINTS" id="PR00463">
    <property type="entry name" value="EP450I"/>
</dbReference>
<dbReference type="CDD" id="cd11065">
    <property type="entry name" value="CYP64-like"/>
    <property type="match status" value="1"/>
</dbReference>
<dbReference type="Gene3D" id="3.30.160.60">
    <property type="entry name" value="Classic Zinc Finger"/>
    <property type="match status" value="1"/>
</dbReference>
<dbReference type="Gene3D" id="1.10.630.10">
    <property type="entry name" value="Cytochrome P450"/>
    <property type="match status" value="1"/>
</dbReference>
<evidence type="ECO:0000256" key="12">
    <source>
        <dbReference type="SAM" id="MobiDB-lite"/>
    </source>
</evidence>
<dbReference type="InterPro" id="IPR050364">
    <property type="entry name" value="Cytochrome_P450_fung"/>
</dbReference>
<evidence type="ECO:0000256" key="11">
    <source>
        <dbReference type="PROSITE-ProRule" id="PRU00042"/>
    </source>
</evidence>
<keyword evidence="4 10" id="KW-0479">Metal-binding</keyword>
<dbReference type="InterPro" id="IPR013087">
    <property type="entry name" value="Znf_C2H2_type"/>
</dbReference>
<dbReference type="PANTHER" id="PTHR46300">
    <property type="entry name" value="P450, PUTATIVE (EUROFUNG)-RELATED-RELATED"/>
    <property type="match status" value="1"/>
</dbReference>
<comment type="caution">
    <text evidence="14">The sequence shown here is derived from an EMBL/GenBank/DDBJ whole genome shotgun (WGS) entry which is preliminary data.</text>
</comment>
<name>A0A8H7EIR9_9PLEO</name>
<reference evidence="14" key="2">
    <citation type="submission" date="2020-08" db="EMBL/GenBank/DDBJ databases">
        <title>Draft Genome Sequence of Cumin Blight Pathogen Alternaria burnsii.</title>
        <authorList>
            <person name="Feng Z."/>
        </authorList>
    </citation>
    <scope>NUCLEOTIDE SEQUENCE</scope>
    <source>
        <strain evidence="14">CBS107.38</strain>
    </source>
</reference>
<gene>
    <name evidence="14" type="ORF">GT037_004148</name>
</gene>
<evidence type="ECO:0000259" key="13">
    <source>
        <dbReference type="PROSITE" id="PS50157"/>
    </source>
</evidence>
<dbReference type="InterPro" id="IPR027377">
    <property type="entry name" value="ZAR1/RTP1-5-like_Znf-3CxxC"/>
</dbReference>
<dbReference type="GO" id="GO:0004497">
    <property type="term" value="F:monooxygenase activity"/>
    <property type="evidence" value="ECO:0007669"/>
    <property type="project" value="UniProtKB-KW"/>
</dbReference>
<evidence type="ECO:0000256" key="8">
    <source>
        <dbReference type="ARBA" id="ARBA00023004"/>
    </source>
</evidence>
<feature type="compositionally biased region" description="Polar residues" evidence="12">
    <location>
        <begin position="84"/>
        <end position="113"/>
    </location>
</feature>
<feature type="binding site" description="axial binding residue" evidence="10">
    <location>
        <position position="675"/>
    </location>
    <ligand>
        <name>heme</name>
        <dbReference type="ChEBI" id="CHEBI:30413"/>
    </ligand>
    <ligandPart>
        <name>Fe</name>
        <dbReference type="ChEBI" id="CHEBI:18248"/>
    </ligandPart>
</feature>
<comment type="similarity">
    <text evidence="2">Belongs to the cytochrome P450 family.</text>
</comment>
<sequence length="770" mass="86415">MSLCVPCNRTFSSGQALRQHEEDSPKHGPFDCKACNRSFSSQDALTQHRNDSPVHQRSRRDSVTASVTPAPSSRHVSLPFSAPPNVSSATHNGQRSGHTATETSSHASPTFDSDSIPLEDVLQALTISGANTTTARPNIGRARVAEQQEETRTSFMFPELHQRIAEAIAPAVTSTWFNSNTEAPFEHEDGTNIVGTFRCVNKRCKKKGWSSGVVAIWIYGYSRNGYNAIVYNQRCKACDCLGSLKMDEETYVERVAYRLKKWAGVRMERPSFGHKLLRGPHDSERCEGGPRGLPLLGNLHQAPKGAPWLTFTKWIKQYGNIVSVNLGGTIIIIGDYETAKELLDKRRNIYSSRPRLVMGHELVCNSNPIVFKPFGNDFLLHQKLQAPVLSPRATACYTPIQDLESQQLLKSLLESSGSIAHCVEVFATSLAYSMAFGMRIHTGKEWQVERTRECMKNFHVAGQPGVWIVDALPWLNHLPAAIAPWKRQAAKWFHELDDLHVKSYNEALRREGWNWAKDFEKAAEAQSMTEQQVAWDVGILADAGVETMSATLMIFVLACVAHPEWLAKAQKEIDQVVGERLPGFGDLRDLPYIQAVVEEVFRWRHPQQAGIPHATTHEDYYQGYLIPKGSVVIPVFSAMRHNEDLFDKPAEFRPERWMGKSQSQFNNFGYGRRICPGRHIARNSASIVVARLLWAFNIRTPSGKKLVVEESMFTTGFVSAPKPFACIFEPRSETHVRVIQESFDKVDKNLTTLLNEAREKHNALGIKARA</sequence>
<feature type="region of interest" description="Disordered" evidence="12">
    <location>
        <begin position="43"/>
        <end position="114"/>
    </location>
</feature>
<dbReference type="PROSITE" id="PS00086">
    <property type="entry name" value="CYTOCHROME_P450"/>
    <property type="match status" value="1"/>
</dbReference>
<dbReference type="GO" id="GO:0016705">
    <property type="term" value="F:oxidoreductase activity, acting on paired donors, with incorporation or reduction of molecular oxygen"/>
    <property type="evidence" value="ECO:0007669"/>
    <property type="project" value="InterPro"/>
</dbReference>
<evidence type="ECO:0000256" key="2">
    <source>
        <dbReference type="ARBA" id="ARBA00010617"/>
    </source>
</evidence>
<dbReference type="GeneID" id="62202373"/>
<dbReference type="SUPFAM" id="SSF48264">
    <property type="entry name" value="Cytochrome P450"/>
    <property type="match status" value="1"/>
</dbReference>
<feature type="compositionally biased region" description="Basic and acidic residues" evidence="12">
    <location>
        <begin position="46"/>
        <end position="62"/>
    </location>
</feature>
<reference evidence="14" key="1">
    <citation type="submission" date="2020-01" db="EMBL/GenBank/DDBJ databases">
        <authorList>
            <person name="Feng Z.H.Z."/>
        </authorList>
    </citation>
    <scope>NUCLEOTIDE SEQUENCE</scope>
    <source>
        <strain evidence="14">CBS107.38</strain>
    </source>
</reference>
<evidence type="ECO:0000256" key="6">
    <source>
        <dbReference type="ARBA" id="ARBA00022833"/>
    </source>
</evidence>
<dbReference type="PROSITE" id="PS50157">
    <property type="entry name" value="ZINC_FINGER_C2H2_2"/>
    <property type="match status" value="1"/>
</dbReference>
<dbReference type="SMART" id="SM00355">
    <property type="entry name" value="ZnF_C2H2"/>
    <property type="match status" value="2"/>
</dbReference>
<evidence type="ECO:0000313" key="15">
    <source>
        <dbReference type="Proteomes" id="UP000596902"/>
    </source>
</evidence>
<evidence type="ECO:0000256" key="10">
    <source>
        <dbReference type="PIRSR" id="PIRSR602401-1"/>
    </source>
</evidence>
<dbReference type="Pfam" id="PF00067">
    <property type="entry name" value="p450"/>
    <property type="match status" value="1"/>
</dbReference>
<proteinExistence type="inferred from homology"/>
<dbReference type="Proteomes" id="UP000596902">
    <property type="component" value="Unassembled WGS sequence"/>
</dbReference>
<dbReference type="InterPro" id="IPR002401">
    <property type="entry name" value="Cyt_P450_E_grp-I"/>
</dbReference>
<evidence type="ECO:0000256" key="9">
    <source>
        <dbReference type="ARBA" id="ARBA00023033"/>
    </source>
</evidence>